<dbReference type="Proteomes" id="UP000606786">
    <property type="component" value="Unassembled WGS sequence"/>
</dbReference>
<evidence type="ECO:0000313" key="3">
    <source>
        <dbReference type="Proteomes" id="UP000606786"/>
    </source>
</evidence>
<protein>
    <submittedName>
        <fullName evidence="2">(Mediterranean fruit fly) hypothetical protein</fullName>
    </submittedName>
</protein>
<evidence type="ECO:0000313" key="2">
    <source>
        <dbReference type="EMBL" id="CAD7014223.1"/>
    </source>
</evidence>
<sequence>MAGGIDIKPLEVSSGTDSQQFFKDNFSGAILLHEDSHIHSQSYGLHQYHHKYFDQRHAFHKPVENSKRAGGDNENKSNSFDIDNFREFPEQCFHTDKKNL</sequence>
<name>A0A811VJA9_CERCA</name>
<comment type="caution">
    <text evidence="2">The sequence shown here is derived from an EMBL/GenBank/DDBJ whole genome shotgun (WGS) entry which is preliminary data.</text>
</comment>
<accession>A0A811VJA9</accession>
<keyword evidence="3" id="KW-1185">Reference proteome</keyword>
<evidence type="ECO:0000256" key="1">
    <source>
        <dbReference type="SAM" id="MobiDB-lite"/>
    </source>
</evidence>
<feature type="region of interest" description="Disordered" evidence="1">
    <location>
        <begin position="61"/>
        <end position="81"/>
    </location>
</feature>
<feature type="compositionally biased region" description="Basic and acidic residues" evidence="1">
    <location>
        <begin position="61"/>
        <end position="75"/>
    </location>
</feature>
<reference evidence="2" key="1">
    <citation type="submission" date="2020-11" db="EMBL/GenBank/DDBJ databases">
        <authorList>
            <person name="Whitehead M."/>
        </authorList>
    </citation>
    <scope>NUCLEOTIDE SEQUENCE</scope>
    <source>
        <strain evidence="2">EGII</strain>
    </source>
</reference>
<proteinExistence type="predicted"/>
<organism evidence="2 3">
    <name type="scientific">Ceratitis capitata</name>
    <name type="common">Mediterranean fruit fly</name>
    <name type="synonym">Tephritis capitata</name>
    <dbReference type="NCBI Taxonomy" id="7213"/>
    <lineage>
        <taxon>Eukaryota</taxon>
        <taxon>Metazoa</taxon>
        <taxon>Ecdysozoa</taxon>
        <taxon>Arthropoda</taxon>
        <taxon>Hexapoda</taxon>
        <taxon>Insecta</taxon>
        <taxon>Pterygota</taxon>
        <taxon>Neoptera</taxon>
        <taxon>Endopterygota</taxon>
        <taxon>Diptera</taxon>
        <taxon>Brachycera</taxon>
        <taxon>Muscomorpha</taxon>
        <taxon>Tephritoidea</taxon>
        <taxon>Tephritidae</taxon>
        <taxon>Ceratitis</taxon>
        <taxon>Ceratitis</taxon>
    </lineage>
</organism>
<dbReference type="AlphaFoldDB" id="A0A811VJA9"/>
<dbReference type="EMBL" id="CAJHJT010000056">
    <property type="protein sequence ID" value="CAD7014223.1"/>
    <property type="molecule type" value="Genomic_DNA"/>
</dbReference>
<gene>
    <name evidence="2" type="ORF">CCAP1982_LOCUS22226</name>
</gene>